<name>A0A6H5J505_9HYME</name>
<feature type="transmembrane region" description="Helical" evidence="1">
    <location>
        <begin position="40"/>
        <end position="62"/>
    </location>
</feature>
<feature type="transmembrane region" description="Helical" evidence="1">
    <location>
        <begin position="315"/>
        <end position="336"/>
    </location>
</feature>
<dbReference type="OrthoDB" id="10298950at2759"/>
<dbReference type="Proteomes" id="UP000479190">
    <property type="component" value="Unassembled WGS sequence"/>
</dbReference>
<feature type="transmembrane region" description="Helical" evidence="1">
    <location>
        <begin position="117"/>
        <end position="138"/>
    </location>
</feature>
<dbReference type="EMBL" id="CADCXV010001483">
    <property type="protein sequence ID" value="CAB0044766.1"/>
    <property type="molecule type" value="Genomic_DNA"/>
</dbReference>
<keyword evidence="1" id="KW-1133">Transmembrane helix</keyword>
<keyword evidence="3" id="KW-1185">Reference proteome</keyword>
<dbReference type="AlphaFoldDB" id="A0A6H5J505"/>
<proteinExistence type="predicted"/>
<feature type="transmembrane region" description="Helical" evidence="1">
    <location>
        <begin position="144"/>
        <end position="163"/>
    </location>
</feature>
<accession>A0A6H5J505</accession>
<keyword evidence="1" id="KW-0472">Membrane</keyword>
<protein>
    <submittedName>
        <fullName evidence="2">Uncharacterized protein</fullName>
    </submittedName>
</protein>
<feature type="transmembrane region" description="Helical" evidence="1">
    <location>
        <begin position="82"/>
        <end position="105"/>
    </location>
</feature>
<sequence>MVAPVVNDITDIKGSNGPAVPFGEGLIDYATRRRCRNDHIYSALSFFIYGGLCIAYFIYLYSEHVIPISEHLPHDAGTLTRLFMHAILPSCLYVLVLVGVTRIVIYVSFFILRVFPMLSVMMDVTLVASLVIIISWRFSSTDVLRGYDGPIIVGSWVAVALAFQLPATKRAVAIAAETVRASANLPDFRLRVCKDAVYTAYGAWYWTRPRRNIPHAEINEHLFAVRRFNWGTMVVPRLVVAIGESLFNTESGNRCRRFYSLMRQEPYIIASVQGHDIRTAAEQFEVNEDRRNKSMPNLRSLGVEGFMITTISKMMMFRVLVVSSIYIQLTFLLLGADILYKTFVFTPVLPILDMCLFLYIYHSRFVRGALTIIECAKQDIQLNGLALEHLTPEMKKVFLREYQMNKRQDQRRKGSSLIKKKM</sequence>
<evidence type="ECO:0000313" key="3">
    <source>
        <dbReference type="Proteomes" id="UP000479190"/>
    </source>
</evidence>
<organism evidence="2 3">
    <name type="scientific">Trichogramma brassicae</name>
    <dbReference type="NCBI Taxonomy" id="86971"/>
    <lineage>
        <taxon>Eukaryota</taxon>
        <taxon>Metazoa</taxon>
        <taxon>Ecdysozoa</taxon>
        <taxon>Arthropoda</taxon>
        <taxon>Hexapoda</taxon>
        <taxon>Insecta</taxon>
        <taxon>Pterygota</taxon>
        <taxon>Neoptera</taxon>
        <taxon>Endopterygota</taxon>
        <taxon>Hymenoptera</taxon>
        <taxon>Apocrita</taxon>
        <taxon>Proctotrupomorpha</taxon>
        <taxon>Chalcidoidea</taxon>
        <taxon>Trichogrammatidae</taxon>
        <taxon>Trichogramma</taxon>
    </lineage>
</organism>
<gene>
    <name evidence="2" type="ORF">TBRA_LOCUS16354</name>
</gene>
<reference evidence="2 3" key="1">
    <citation type="submission" date="2020-02" db="EMBL/GenBank/DDBJ databases">
        <authorList>
            <person name="Ferguson B K."/>
        </authorList>
    </citation>
    <scope>NUCLEOTIDE SEQUENCE [LARGE SCALE GENOMIC DNA]</scope>
</reference>
<evidence type="ECO:0000256" key="1">
    <source>
        <dbReference type="SAM" id="Phobius"/>
    </source>
</evidence>
<feature type="transmembrane region" description="Helical" evidence="1">
    <location>
        <begin position="342"/>
        <end position="361"/>
    </location>
</feature>
<evidence type="ECO:0000313" key="2">
    <source>
        <dbReference type="EMBL" id="CAB0044766.1"/>
    </source>
</evidence>
<keyword evidence="1" id="KW-0812">Transmembrane</keyword>